<dbReference type="InterPro" id="IPR000843">
    <property type="entry name" value="HTH_LacI"/>
</dbReference>
<dbReference type="Pfam" id="PF00532">
    <property type="entry name" value="Peripla_BP_1"/>
    <property type="match status" value="1"/>
</dbReference>
<evidence type="ECO:0000256" key="2">
    <source>
        <dbReference type="ARBA" id="ARBA00023125"/>
    </source>
</evidence>
<gene>
    <name evidence="5" type="ORF">KIMC2_02220</name>
</gene>
<dbReference type="Proteomes" id="UP001321804">
    <property type="component" value="Chromosome"/>
</dbReference>
<dbReference type="InterPro" id="IPR028082">
    <property type="entry name" value="Peripla_BP_I"/>
</dbReference>
<proteinExistence type="predicted"/>
<dbReference type="EMBL" id="AP026801">
    <property type="protein sequence ID" value="BDR55660.1"/>
    <property type="molecule type" value="Genomic_DNA"/>
</dbReference>
<dbReference type="GO" id="GO:0000976">
    <property type="term" value="F:transcription cis-regulatory region binding"/>
    <property type="evidence" value="ECO:0007669"/>
    <property type="project" value="TreeGrafter"/>
</dbReference>
<dbReference type="SMART" id="SM00354">
    <property type="entry name" value="HTH_LACI"/>
    <property type="match status" value="1"/>
</dbReference>
<dbReference type="AlphaFoldDB" id="A0AAU9D2N9"/>
<evidence type="ECO:0000313" key="6">
    <source>
        <dbReference type="Proteomes" id="UP001321804"/>
    </source>
</evidence>
<dbReference type="Gene3D" id="1.10.260.40">
    <property type="entry name" value="lambda repressor-like DNA-binding domains"/>
    <property type="match status" value="1"/>
</dbReference>
<dbReference type="InterPro" id="IPR001761">
    <property type="entry name" value="Peripla_BP/Lac1_sug-bd_dom"/>
</dbReference>
<evidence type="ECO:0000313" key="5">
    <source>
        <dbReference type="EMBL" id="BDR55660.1"/>
    </source>
</evidence>
<keyword evidence="6" id="KW-1185">Reference proteome</keyword>
<protein>
    <submittedName>
        <fullName evidence="5">Transcriptional regulator</fullName>
    </submittedName>
</protein>
<dbReference type="Pfam" id="PF00356">
    <property type="entry name" value="LacI"/>
    <property type="match status" value="1"/>
</dbReference>
<evidence type="ECO:0000256" key="3">
    <source>
        <dbReference type="ARBA" id="ARBA00023163"/>
    </source>
</evidence>
<organism evidence="5 6">
    <name type="scientific">Xylocopilactobacillus apis</name>
    <dbReference type="NCBI Taxonomy" id="2932183"/>
    <lineage>
        <taxon>Bacteria</taxon>
        <taxon>Bacillati</taxon>
        <taxon>Bacillota</taxon>
        <taxon>Bacilli</taxon>
        <taxon>Lactobacillales</taxon>
        <taxon>Lactobacillaceae</taxon>
        <taxon>Xylocopilactobacillus</taxon>
    </lineage>
</organism>
<dbReference type="Gene3D" id="3.40.50.2300">
    <property type="match status" value="2"/>
</dbReference>
<dbReference type="RefSeq" id="WP_317697161.1">
    <property type="nucleotide sequence ID" value="NZ_AP026801.1"/>
</dbReference>
<sequence length="312" mass="35464">MTNIRDIAKLSGYSVSTVSRYLSHHGYVSKEAQEVISSVIRKTDYMPNEIARELSNGKNLTIGVVVPHIRHPYFNYLISGITKSAFNAQYKVLMLPSNYNVTIERRYLELLHQKAFDAIIFTSHKLPLTELQKYQKYGPVICCENPQQVPIAAAYSLRTETFVKAFEQIKKNNFKKIILILSRNIAQSATAQTTIAAYEKVFKKLPVKEQIISNTFSFQHGYEIAKKISLEKKQTEFLFCNNDDVAAGIYQYYNEQKLTLPGIMGQENQPIGKILNISTIDHHLETVGELAGKLAISGKIQQIPVESTLIWR</sequence>
<dbReference type="CDD" id="cd06286">
    <property type="entry name" value="PBP1_CcpB-like"/>
    <property type="match status" value="1"/>
</dbReference>
<keyword evidence="1" id="KW-0805">Transcription regulation</keyword>
<dbReference type="CDD" id="cd01392">
    <property type="entry name" value="HTH_LacI"/>
    <property type="match status" value="1"/>
</dbReference>
<reference evidence="5 6" key="1">
    <citation type="journal article" date="2023" name="Microbiol. Spectr.">
        <title>Symbiosis of Carpenter Bees with Uncharacterized Lactic Acid Bacteria Showing NAD Auxotrophy.</title>
        <authorList>
            <person name="Kawasaki S."/>
            <person name="Ozawa K."/>
            <person name="Mori T."/>
            <person name="Yamamoto A."/>
            <person name="Ito M."/>
            <person name="Ohkuma M."/>
            <person name="Sakamoto M."/>
            <person name="Matsutani M."/>
        </authorList>
    </citation>
    <scope>NUCLEOTIDE SEQUENCE [LARGE SCALE GENOMIC DNA]</scope>
    <source>
        <strain evidence="5 6">KimC2</strain>
    </source>
</reference>
<evidence type="ECO:0000256" key="1">
    <source>
        <dbReference type="ARBA" id="ARBA00023015"/>
    </source>
</evidence>
<dbReference type="SUPFAM" id="SSF47413">
    <property type="entry name" value="lambda repressor-like DNA-binding domains"/>
    <property type="match status" value="1"/>
</dbReference>
<dbReference type="InterPro" id="IPR010982">
    <property type="entry name" value="Lambda_DNA-bd_dom_sf"/>
</dbReference>
<dbReference type="PANTHER" id="PTHR30146:SF105">
    <property type="entry name" value="CATABOLITE CONTROL PROTEIN B"/>
    <property type="match status" value="1"/>
</dbReference>
<accession>A0AAU9D2N9</accession>
<evidence type="ECO:0000259" key="4">
    <source>
        <dbReference type="PROSITE" id="PS50932"/>
    </source>
</evidence>
<dbReference type="GO" id="GO:0003700">
    <property type="term" value="F:DNA-binding transcription factor activity"/>
    <property type="evidence" value="ECO:0007669"/>
    <property type="project" value="TreeGrafter"/>
</dbReference>
<keyword evidence="2" id="KW-0238">DNA-binding</keyword>
<dbReference type="PANTHER" id="PTHR30146">
    <property type="entry name" value="LACI-RELATED TRANSCRIPTIONAL REPRESSOR"/>
    <property type="match status" value="1"/>
</dbReference>
<dbReference type="SUPFAM" id="SSF53822">
    <property type="entry name" value="Periplasmic binding protein-like I"/>
    <property type="match status" value="1"/>
</dbReference>
<feature type="domain" description="HTH lacI-type" evidence="4">
    <location>
        <begin position="2"/>
        <end position="56"/>
    </location>
</feature>
<dbReference type="KEGG" id="xak:KIMC2_02220"/>
<keyword evidence="3" id="KW-0804">Transcription</keyword>
<dbReference type="PROSITE" id="PS50932">
    <property type="entry name" value="HTH_LACI_2"/>
    <property type="match status" value="1"/>
</dbReference>
<name>A0AAU9D2N9_9LACO</name>